<dbReference type="EMBL" id="VITR01000010">
    <property type="protein sequence ID" value="TWB39695.1"/>
    <property type="molecule type" value="Genomic_DNA"/>
</dbReference>
<feature type="transmembrane region" description="Helical" evidence="8">
    <location>
        <begin position="294"/>
        <end position="312"/>
    </location>
</feature>
<evidence type="ECO:0000256" key="5">
    <source>
        <dbReference type="ARBA" id="ARBA00022692"/>
    </source>
</evidence>
<feature type="transmembrane region" description="Helical" evidence="8">
    <location>
        <begin position="86"/>
        <end position="105"/>
    </location>
</feature>
<evidence type="ECO:0000313" key="9">
    <source>
        <dbReference type="EMBL" id="TWB39695.1"/>
    </source>
</evidence>
<feature type="transmembrane region" description="Helical" evidence="8">
    <location>
        <begin position="324"/>
        <end position="342"/>
    </location>
</feature>
<dbReference type="InterPro" id="IPR050375">
    <property type="entry name" value="MFS_TsgA-like"/>
</dbReference>
<dbReference type="CDD" id="cd17394">
    <property type="entry name" value="MFS_FucP_like"/>
    <property type="match status" value="1"/>
</dbReference>
<feature type="transmembrane region" description="Helical" evidence="8">
    <location>
        <begin position="112"/>
        <end position="130"/>
    </location>
</feature>
<feature type="transmembrane region" description="Helical" evidence="8">
    <location>
        <begin position="205"/>
        <end position="224"/>
    </location>
</feature>
<keyword evidence="5 8" id="KW-0812">Transmembrane</keyword>
<comment type="subcellular location">
    <subcellularLocation>
        <location evidence="2">Cell inner membrane</location>
        <topology evidence="2">Multi-pass membrane protein</topology>
    </subcellularLocation>
</comment>
<dbReference type="SUPFAM" id="SSF103473">
    <property type="entry name" value="MFS general substrate transporter"/>
    <property type="match status" value="1"/>
</dbReference>
<sequence length="446" mass="47537">MSDGHPQQHQAAPSGAQPKWVVPIALIVSLFFLWGVANNLNDVLIAQFRKAFDLQDWQSGLVQSAFYLGYFFCAMPAALFARRYGYKAAIVFGLALYGVGALLFYPAAELRAYSAFLGALFVIASGLAFLETSANPIMTVLGDPAGAERRLNLAQAFNPLGSITGVLVGRQFILSGVEYTPEQLAAMSPEALAHFRDTEAMAAQSSYLVLGLLVLLWALVVYAVRFPTLVDGPEEAVDDGAPWQEGGFRRLLRHRHFLFGVVTQFFYVGAQVGVWSFLIRYSQHSVPGTGEKTAAAYLTLSLVAFMAGRFAGTALMGRIPAERLMGLFAGINVALCLVGAFGGGWLGLGAMIATSFFMSIMFPTIFALSLRGLGPLTKLGSSWLVMAIIGGAAIPVVMGRLSDVTSIAVAMVVPGFCFAVVAAFGLAGRGLPAGERDGRLKIVATH</sequence>
<dbReference type="GO" id="GO:0005354">
    <property type="term" value="F:galactose transmembrane transporter activity"/>
    <property type="evidence" value="ECO:0007669"/>
    <property type="project" value="InterPro"/>
</dbReference>
<feature type="transmembrane region" description="Helical" evidence="8">
    <location>
        <begin position="348"/>
        <end position="370"/>
    </location>
</feature>
<dbReference type="NCBIfam" id="TIGR00885">
    <property type="entry name" value="fucP"/>
    <property type="match status" value="1"/>
</dbReference>
<dbReference type="InterPro" id="IPR005964">
    <property type="entry name" value="Glc/Gal_transptr_bac"/>
</dbReference>
<dbReference type="InterPro" id="IPR011701">
    <property type="entry name" value="MFS"/>
</dbReference>
<evidence type="ECO:0000256" key="3">
    <source>
        <dbReference type="ARBA" id="ARBA00009120"/>
    </source>
</evidence>
<dbReference type="Proteomes" id="UP000315751">
    <property type="component" value="Unassembled WGS sequence"/>
</dbReference>
<dbReference type="Pfam" id="PF07690">
    <property type="entry name" value="MFS_1"/>
    <property type="match status" value="1"/>
</dbReference>
<gene>
    <name evidence="9" type="ORF">FBZ90_110160</name>
</gene>
<dbReference type="OrthoDB" id="9795150at2"/>
<comment type="similarity">
    <text evidence="3">Belongs to the major facilitator superfamily. FHS transporter (TC 2.A.1.7) family.</text>
</comment>
<dbReference type="RefSeq" id="WP_145734156.1">
    <property type="nucleotide sequence ID" value="NZ_VITR01000010.1"/>
</dbReference>
<dbReference type="PANTHER" id="PTHR43702:SF11">
    <property type="entry name" value="L-FUCOSE-PROTON SYMPORTER"/>
    <property type="match status" value="1"/>
</dbReference>
<proteinExistence type="inferred from homology"/>
<feature type="transmembrane region" description="Helical" evidence="8">
    <location>
        <begin position="407"/>
        <end position="427"/>
    </location>
</feature>
<dbReference type="InterPro" id="IPR036259">
    <property type="entry name" value="MFS_trans_sf"/>
</dbReference>
<keyword evidence="6 8" id="KW-1133">Transmembrane helix</keyword>
<dbReference type="GO" id="GO:1904659">
    <property type="term" value="P:D-glucose transmembrane transport"/>
    <property type="evidence" value="ECO:0007669"/>
    <property type="project" value="InterPro"/>
</dbReference>
<evidence type="ECO:0000256" key="1">
    <source>
        <dbReference type="ARBA" id="ARBA00003321"/>
    </source>
</evidence>
<evidence type="ECO:0000313" key="10">
    <source>
        <dbReference type="Proteomes" id="UP000315751"/>
    </source>
</evidence>
<dbReference type="NCBIfam" id="TIGR01272">
    <property type="entry name" value="gluP"/>
    <property type="match status" value="1"/>
</dbReference>
<evidence type="ECO:0000256" key="6">
    <source>
        <dbReference type="ARBA" id="ARBA00022989"/>
    </source>
</evidence>
<feature type="transmembrane region" description="Helical" evidence="8">
    <location>
        <begin position="20"/>
        <end position="40"/>
    </location>
</feature>
<dbReference type="GO" id="GO:0005886">
    <property type="term" value="C:plasma membrane"/>
    <property type="evidence" value="ECO:0007669"/>
    <property type="project" value="UniProtKB-SubCell"/>
</dbReference>
<feature type="transmembrane region" description="Helical" evidence="8">
    <location>
        <begin position="257"/>
        <end position="282"/>
    </location>
</feature>
<evidence type="ECO:0000256" key="4">
    <source>
        <dbReference type="ARBA" id="ARBA00022475"/>
    </source>
</evidence>
<keyword evidence="4" id="KW-1003">Cell membrane</keyword>
<dbReference type="GO" id="GO:0055056">
    <property type="term" value="F:D-glucose transmembrane transporter activity"/>
    <property type="evidence" value="ECO:0007669"/>
    <property type="project" value="InterPro"/>
</dbReference>
<name>A0A560H076_9PROT</name>
<comment type="function">
    <text evidence="1">Intake of glucose and galactose.</text>
</comment>
<dbReference type="Gene3D" id="1.20.1250.20">
    <property type="entry name" value="MFS general substrate transporter like domains"/>
    <property type="match status" value="2"/>
</dbReference>
<dbReference type="GO" id="GO:0015535">
    <property type="term" value="F:fucose:proton symporter activity"/>
    <property type="evidence" value="ECO:0007669"/>
    <property type="project" value="InterPro"/>
</dbReference>
<dbReference type="AlphaFoldDB" id="A0A560H076"/>
<feature type="transmembrane region" description="Helical" evidence="8">
    <location>
        <begin position="61"/>
        <end position="80"/>
    </location>
</feature>
<organism evidence="9 10">
    <name type="scientific">Nitrospirillum amazonense</name>
    <dbReference type="NCBI Taxonomy" id="28077"/>
    <lineage>
        <taxon>Bacteria</taxon>
        <taxon>Pseudomonadati</taxon>
        <taxon>Pseudomonadota</taxon>
        <taxon>Alphaproteobacteria</taxon>
        <taxon>Rhodospirillales</taxon>
        <taxon>Azospirillaceae</taxon>
        <taxon>Nitrospirillum</taxon>
    </lineage>
</organism>
<dbReference type="InterPro" id="IPR005275">
    <property type="entry name" value="Lfuc_symporter_FucP"/>
</dbReference>
<keyword evidence="7 8" id="KW-0472">Membrane</keyword>
<comment type="caution">
    <text evidence="9">The sequence shown here is derived from an EMBL/GenBank/DDBJ whole genome shotgun (WGS) entry which is preliminary data.</text>
</comment>
<dbReference type="PANTHER" id="PTHR43702">
    <property type="entry name" value="L-FUCOSE-PROTON SYMPORTER"/>
    <property type="match status" value="1"/>
</dbReference>
<evidence type="ECO:0000256" key="2">
    <source>
        <dbReference type="ARBA" id="ARBA00004429"/>
    </source>
</evidence>
<reference evidence="9 10" key="1">
    <citation type="submission" date="2019-06" db="EMBL/GenBank/DDBJ databases">
        <title>Genomic Encyclopedia of Type Strains, Phase IV (KMG-V): Genome sequencing to study the core and pangenomes of soil and plant-associated prokaryotes.</title>
        <authorList>
            <person name="Whitman W."/>
        </authorList>
    </citation>
    <scope>NUCLEOTIDE SEQUENCE [LARGE SCALE GENOMIC DNA]</scope>
    <source>
        <strain evidence="9 10">BR 11622</strain>
    </source>
</reference>
<keyword evidence="10" id="KW-1185">Reference proteome</keyword>
<evidence type="ECO:0000256" key="7">
    <source>
        <dbReference type="ARBA" id="ARBA00023136"/>
    </source>
</evidence>
<accession>A0A560H076</accession>
<evidence type="ECO:0000256" key="8">
    <source>
        <dbReference type="SAM" id="Phobius"/>
    </source>
</evidence>
<feature type="transmembrane region" description="Helical" evidence="8">
    <location>
        <begin position="382"/>
        <end position="401"/>
    </location>
</feature>
<protein>
    <submittedName>
        <fullName evidence="9">FHS family L-fucose permease-like MFS transporter</fullName>
    </submittedName>
</protein>